<feature type="transmembrane region" description="Helical" evidence="1">
    <location>
        <begin position="123"/>
        <end position="149"/>
    </location>
</feature>
<dbReference type="EMBL" id="SOZE01000002">
    <property type="protein sequence ID" value="TFF40179.1"/>
    <property type="molecule type" value="Genomic_DNA"/>
</dbReference>
<organism evidence="2 3">
    <name type="scientific">Mucilaginibacter psychrotolerans</name>
    <dbReference type="NCBI Taxonomy" id="1524096"/>
    <lineage>
        <taxon>Bacteria</taxon>
        <taxon>Pseudomonadati</taxon>
        <taxon>Bacteroidota</taxon>
        <taxon>Sphingobacteriia</taxon>
        <taxon>Sphingobacteriales</taxon>
        <taxon>Sphingobacteriaceae</taxon>
        <taxon>Mucilaginibacter</taxon>
    </lineage>
</organism>
<evidence type="ECO:0000256" key="1">
    <source>
        <dbReference type="SAM" id="Phobius"/>
    </source>
</evidence>
<feature type="transmembrane region" description="Helical" evidence="1">
    <location>
        <begin position="170"/>
        <end position="192"/>
    </location>
</feature>
<dbReference type="OrthoDB" id="894278at2"/>
<evidence type="ECO:0000313" key="3">
    <source>
        <dbReference type="Proteomes" id="UP000297540"/>
    </source>
</evidence>
<keyword evidence="3" id="KW-1185">Reference proteome</keyword>
<accession>A0A4Y8SMA3</accession>
<keyword evidence="1" id="KW-1133">Transmembrane helix</keyword>
<dbReference type="Proteomes" id="UP000297540">
    <property type="component" value="Unassembled WGS sequence"/>
</dbReference>
<feature type="transmembrane region" description="Helical" evidence="1">
    <location>
        <begin position="198"/>
        <end position="215"/>
    </location>
</feature>
<reference evidence="2 3" key="1">
    <citation type="journal article" date="2017" name="Int. J. Syst. Evol. Microbiol.">
        <title>Mucilaginibacterpsychrotolerans sp. nov., isolated from peatlands.</title>
        <authorList>
            <person name="Deng Y."/>
            <person name="Shen L."/>
            <person name="Xu B."/>
            <person name="Liu Y."/>
            <person name="Gu Z."/>
            <person name="Liu H."/>
            <person name="Zhou Y."/>
        </authorList>
    </citation>
    <scope>NUCLEOTIDE SEQUENCE [LARGE SCALE GENOMIC DNA]</scope>
    <source>
        <strain evidence="2 3">NH7-4</strain>
    </source>
</reference>
<sequence length="291" mass="33728">MLLPRICKIIGRILWFPALVLAAMVQLRHYVIPFLDFHKPAGRVSIFVDRGYDYSDEVTTTLFVLTLVFLAFGKRKDENALISKIRQYAFYWAASITWATTAMYFILMNFFDFIAPSRLFDLFVILGNLFIVYNFLVPIIVFFPVFWYLRSTIKHGDQLKPVYLVRSPAINILGKCATLLFMLVGIITGLFFTSNNSYPVIFTLFPLVIALWVCAKEPHEDKALFATRLNAVQLSIFVHYLLFILVYWVVYGWDYADVLGCSVVSSQLIFLVVFFWMRYKAPKMVTEDSVE</sequence>
<comment type="caution">
    <text evidence="2">The sequence shown here is derived from an EMBL/GenBank/DDBJ whole genome shotgun (WGS) entry which is preliminary data.</text>
</comment>
<feature type="transmembrane region" description="Helical" evidence="1">
    <location>
        <begin position="255"/>
        <end position="277"/>
    </location>
</feature>
<feature type="transmembrane region" description="Helical" evidence="1">
    <location>
        <begin position="227"/>
        <end position="249"/>
    </location>
</feature>
<protein>
    <submittedName>
        <fullName evidence="2">Uncharacterized protein</fullName>
    </submittedName>
</protein>
<dbReference type="AlphaFoldDB" id="A0A4Y8SMA3"/>
<keyword evidence="1" id="KW-0812">Transmembrane</keyword>
<feature type="transmembrane region" description="Helical" evidence="1">
    <location>
        <begin position="12"/>
        <end position="32"/>
    </location>
</feature>
<evidence type="ECO:0000313" key="2">
    <source>
        <dbReference type="EMBL" id="TFF40179.1"/>
    </source>
</evidence>
<keyword evidence="1" id="KW-0472">Membrane</keyword>
<proteinExistence type="predicted"/>
<name>A0A4Y8SMA3_9SPHI</name>
<feature type="transmembrane region" description="Helical" evidence="1">
    <location>
        <begin position="52"/>
        <end position="72"/>
    </location>
</feature>
<feature type="transmembrane region" description="Helical" evidence="1">
    <location>
        <begin position="88"/>
        <end position="111"/>
    </location>
</feature>
<dbReference type="RefSeq" id="WP_133226613.1">
    <property type="nucleotide sequence ID" value="NZ_SOZE01000002.1"/>
</dbReference>
<gene>
    <name evidence="2" type="ORF">E2R66_02700</name>
</gene>